<dbReference type="Proteomes" id="UP000515159">
    <property type="component" value="Chromosome 16"/>
</dbReference>
<dbReference type="InterPro" id="IPR036939">
    <property type="entry name" value="Cu2_ascorb_mOase_N_sf"/>
</dbReference>
<dbReference type="GO" id="GO:0005615">
    <property type="term" value="C:extracellular space"/>
    <property type="evidence" value="ECO:0007669"/>
    <property type="project" value="TreeGrafter"/>
</dbReference>
<dbReference type="FunFam" id="2.60.120.230:FF:000001">
    <property type="entry name" value="Monooxygenase, DBH-like 1"/>
    <property type="match status" value="1"/>
</dbReference>
<dbReference type="SUPFAM" id="SSF49344">
    <property type="entry name" value="CBD9-like"/>
    <property type="match status" value="1"/>
</dbReference>
<evidence type="ECO:0000256" key="2">
    <source>
        <dbReference type="ARBA" id="ARBA00010676"/>
    </source>
</evidence>
<dbReference type="InterPro" id="IPR024548">
    <property type="entry name" value="Cu2_monoox_C"/>
</dbReference>
<evidence type="ECO:0000256" key="1">
    <source>
        <dbReference type="ARBA" id="ARBA00001973"/>
    </source>
</evidence>
<evidence type="ECO:0000313" key="8">
    <source>
        <dbReference type="Proteomes" id="UP000515159"/>
    </source>
</evidence>
<dbReference type="GO" id="GO:0030667">
    <property type="term" value="C:secretory granule membrane"/>
    <property type="evidence" value="ECO:0007669"/>
    <property type="project" value="TreeGrafter"/>
</dbReference>
<dbReference type="GO" id="GO:0006589">
    <property type="term" value="P:octopamine biosynthetic process"/>
    <property type="evidence" value="ECO:0007669"/>
    <property type="project" value="TreeGrafter"/>
</dbReference>
<dbReference type="Gene3D" id="2.60.120.310">
    <property type="entry name" value="Copper type II, ascorbate-dependent monooxygenase, N-terminal domain"/>
    <property type="match status" value="1"/>
</dbReference>
<dbReference type="InterPro" id="IPR005018">
    <property type="entry name" value="DOMON_domain"/>
</dbReference>
<proteinExistence type="inferred from homology"/>
<feature type="chain" id="PRO_5028251209" evidence="6">
    <location>
        <begin position="19"/>
        <end position="532"/>
    </location>
</feature>
<keyword evidence="6" id="KW-0732">Signal</keyword>
<feature type="domain" description="DOMON" evidence="7">
    <location>
        <begin position="33"/>
        <end position="146"/>
    </location>
</feature>
<evidence type="ECO:0000256" key="3">
    <source>
        <dbReference type="ARBA" id="ARBA00023008"/>
    </source>
</evidence>
<gene>
    <name evidence="9" type="primary">LOC117350637</name>
</gene>
<dbReference type="AlphaFoldDB" id="A0A6P8NWY5"/>
<dbReference type="PROSITE" id="PS50836">
    <property type="entry name" value="DOMON"/>
    <property type="match status" value="1"/>
</dbReference>
<dbReference type="Pfam" id="PF03351">
    <property type="entry name" value="DOMON"/>
    <property type="match status" value="1"/>
</dbReference>
<dbReference type="CDD" id="cd09631">
    <property type="entry name" value="DOMON_DOH"/>
    <property type="match status" value="1"/>
</dbReference>
<dbReference type="GO" id="GO:0005507">
    <property type="term" value="F:copper ion binding"/>
    <property type="evidence" value="ECO:0007669"/>
    <property type="project" value="InterPro"/>
</dbReference>
<dbReference type="InterPro" id="IPR008977">
    <property type="entry name" value="PHM/PNGase_F_dom_sf"/>
</dbReference>
<dbReference type="GO" id="GO:0004500">
    <property type="term" value="F:dopamine beta-monooxygenase activity"/>
    <property type="evidence" value="ECO:0007669"/>
    <property type="project" value="InterPro"/>
</dbReference>
<dbReference type="PANTHER" id="PTHR10157:SF31">
    <property type="entry name" value="DBH-LIKE MONOOXYGENASE PROTEIN 2-RELATED"/>
    <property type="match status" value="1"/>
</dbReference>
<sequence length="532" mass="58781">MALLIFSALLLLSLVVPGQQFELSFSTVMDNDGNVVLKWGFNQYDEQITFQLQMNSQGWVGFGLSPNGGMKGADIVIGGVHPNKTTYFSDYHGIGNTAPVRDTLQNYQLLLLTENGTSTTMRFSRAFRTCDSNDMNITIEPLIQAGNELLVHHILLYACPNNTNISIAPGECYNTNPLFFQCLQVINVWAVGGKAFQFPDNVGLSIGSPDDPSYARLEIHYNNPEAKNFTDSSGVQLYYTKDLRPYNAGILEIGSALSFLFIPPSARSFRLYGLCNTQKFPEVNGQQVADMQVFAYQLHTHLAGRAVRVAHYRNGSQIGFLGRDMTYDFNFQEVKYLENITTIKMGDALQVECTYNTMDRRGITEMGLGTMNEMCMAFLFYYPKNNVSHCLSSPSATDIMNALHVSNPKDVNSVEWDENKINLLQQTIQEGKQDINITNSQIHLFMPGSFVTDTGYLYNITEGANATCNNATFSSLAATSAPNSSMTPAMNEPNLNNNGSGSLRGSVILINLALFLFQAALGASLRPPNRSP</sequence>
<name>A0A6P8NWY5_GEOSA</name>
<evidence type="ECO:0000256" key="6">
    <source>
        <dbReference type="SAM" id="SignalP"/>
    </source>
</evidence>
<organism evidence="8 9">
    <name type="scientific">Geotrypetes seraphini</name>
    <name type="common">Gaboon caecilian</name>
    <name type="synonym">Caecilia seraphini</name>
    <dbReference type="NCBI Taxonomy" id="260995"/>
    <lineage>
        <taxon>Eukaryota</taxon>
        <taxon>Metazoa</taxon>
        <taxon>Chordata</taxon>
        <taxon>Craniata</taxon>
        <taxon>Vertebrata</taxon>
        <taxon>Euteleostomi</taxon>
        <taxon>Amphibia</taxon>
        <taxon>Gymnophiona</taxon>
        <taxon>Geotrypetes</taxon>
    </lineage>
</organism>
<comment type="similarity">
    <text evidence="2">Belongs to the copper type II ascorbate-dependent monooxygenase family.</text>
</comment>
<dbReference type="SUPFAM" id="SSF49742">
    <property type="entry name" value="PHM/PNGase F"/>
    <property type="match status" value="2"/>
</dbReference>
<evidence type="ECO:0000313" key="9">
    <source>
        <dbReference type="RefSeq" id="XP_033780952.1"/>
    </source>
</evidence>
<dbReference type="InterPro" id="IPR000945">
    <property type="entry name" value="DBH-like"/>
</dbReference>
<evidence type="ECO:0000259" key="7">
    <source>
        <dbReference type="PROSITE" id="PS50836"/>
    </source>
</evidence>
<keyword evidence="5" id="KW-0325">Glycoprotein</keyword>
<dbReference type="GO" id="GO:0042421">
    <property type="term" value="P:norepinephrine biosynthetic process"/>
    <property type="evidence" value="ECO:0007669"/>
    <property type="project" value="TreeGrafter"/>
</dbReference>
<dbReference type="InterPro" id="IPR014784">
    <property type="entry name" value="Cu2_ascorb_mOase-like_C"/>
</dbReference>
<dbReference type="GeneID" id="117350637"/>
<dbReference type="GO" id="GO:0042420">
    <property type="term" value="P:dopamine catabolic process"/>
    <property type="evidence" value="ECO:0007669"/>
    <property type="project" value="TreeGrafter"/>
</dbReference>
<keyword evidence="4" id="KW-1015">Disulfide bond</keyword>
<keyword evidence="8" id="KW-1185">Reference proteome</keyword>
<dbReference type="Pfam" id="PF03712">
    <property type="entry name" value="Cu2_monoox_C"/>
    <property type="match status" value="1"/>
</dbReference>
<dbReference type="PANTHER" id="PTHR10157">
    <property type="entry name" value="DOPAMINE BETA HYDROXYLASE RELATED"/>
    <property type="match status" value="1"/>
</dbReference>
<feature type="signal peptide" evidence="6">
    <location>
        <begin position="1"/>
        <end position="18"/>
    </location>
</feature>
<reference evidence="9" key="1">
    <citation type="submission" date="2025-08" db="UniProtKB">
        <authorList>
            <consortium name="RefSeq"/>
        </authorList>
    </citation>
    <scope>IDENTIFICATION</scope>
</reference>
<dbReference type="InterPro" id="IPR045266">
    <property type="entry name" value="DOH_DOMON"/>
</dbReference>
<dbReference type="Gene3D" id="2.60.120.230">
    <property type="match status" value="1"/>
</dbReference>
<protein>
    <submittedName>
        <fullName evidence="9">DBH-like monooxygenase protein 2 homolog isoform X2</fullName>
    </submittedName>
</protein>
<evidence type="ECO:0000256" key="4">
    <source>
        <dbReference type="ARBA" id="ARBA00023157"/>
    </source>
</evidence>
<dbReference type="RefSeq" id="XP_033780952.1">
    <property type="nucleotide sequence ID" value="XM_033925061.1"/>
</dbReference>
<keyword evidence="3" id="KW-0186">Copper</keyword>
<evidence type="ECO:0000256" key="5">
    <source>
        <dbReference type="ARBA" id="ARBA00023180"/>
    </source>
</evidence>
<dbReference type="SMART" id="SM00664">
    <property type="entry name" value="DoH"/>
    <property type="match status" value="1"/>
</dbReference>
<comment type="cofactor">
    <cofactor evidence="1">
        <name>Cu(2+)</name>
        <dbReference type="ChEBI" id="CHEBI:29036"/>
    </cofactor>
</comment>
<accession>A0A6P8NWY5</accession>